<comment type="similarity">
    <text evidence="1">Belongs to the glycosyltransferase 2 family.</text>
</comment>
<sequence length="680" mass="75542">MDQAHANAASLEASDLFDADWYLAEYPDVQSLQMPPAVHYLWLGARLGRNPSPRFSTRSYLDANPDVAQAGINPLLHFLLAGRDEGRSGTILAAPSRGSTETDVNASTFGEHRPYVFLPPADLDRIAAQWSKDSARPDAQGRGIAIFSAITGSYDSINHHEHLIPGADYLLFSDAPKPRYVYQPRQAPWFDCDTVRAARFIKTHPHMLLGGYRIAVWIDGNILIRGDLLPLVQRFEESGLAFGAVPHPLRQSVYAEAVECMKRGKDDEATIRRQMQRYRREEFDCEDLIESNLLMFRLGHPSLAPLLDTWWAQIESGSRRDQLSLNYALHKTGVEWLALTQRPHSVRDHPALALMHHRSQFNPAEPGVCLPRPRERTFAEVRAERIAAQSARRADVIVCVHNAPEMVARCLDSVRTGQNPDRHRIIIIDDGSGRDTAELVSRFAADTPNTVLIRNAVAGGYTRAANQGLKAMDADMAILLNSDTVVAPGWIEKLLDAAFSNPGVGIVGPMSSAASHQSIPEHQSRHDQTAINDLPPGWSAADMDAWCERMAPADFLPRVPLVHGFCFAVTREAVERIGYLDEDSFPDGYGEENDYCLRATDAGVGLAIATHTYVFHEKSQSYQSDRRISLMKRGNGKIRELHGDERVARAVRSMQQNPHLGRLRTAAARLFAVTTPETPA</sequence>
<gene>
    <name evidence="6" type="ordered locus">Saro_0724</name>
</gene>
<reference evidence="7" key="1">
    <citation type="submission" date="2006-01" db="EMBL/GenBank/DDBJ databases">
        <title>Complete sequence of Novosphingobium aromaticivorans DSM 12444.</title>
        <authorList>
            <consortium name="US DOE Joint Genome Institute"/>
            <person name="Copeland A."/>
            <person name="Lucas S."/>
            <person name="Lapidus A."/>
            <person name="Barry K."/>
            <person name="Detter J.C."/>
            <person name="Glavina T."/>
            <person name="Hammon N."/>
            <person name="Israni S."/>
            <person name="Pitluck S."/>
            <person name="Chain P."/>
            <person name="Malfatti S."/>
            <person name="Shin M."/>
            <person name="Vergez L."/>
            <person name="Schmutz J."/>
            <person name="Larimer F."/>
            <person name="Land M."/>
            <person name="Kyrpides N."/>
            <person name="Ivanova N."/>
            <person name="Fredrickson J."/>
            <person name="Balkwill D."/>
            <person name="Romine M.F."/>
            <person name="Richardson P."/>
        </authorList>
    </citation>
    <scope>NUCLEOTIDE SEQUENCE [LARGE SCALE GENOMIC DNA]</scope>
    <source>
        <strain evidence="7">ATCC 700278 / DSM 12444 / CCUG 56034 / CIP 105152 / NBRC 16084 / F199</strain>
    </source>
</reference>
<organism evidence="6 7">
    <name type="scientific">Novosphingobium aromaticivorans (strain ATCC 700278 / DSM 12444 / CCUG 56034 / CIP 105152 / NBRC 16084 / F199)</name>
    <dbReference type="NCBI Taxonomy" id="279238"/>
    <lineage>
        <taxon>Bacteria</taxon>
        <taxon>Pseudomonadati</taxon>
        <taxon>Pseudomonadota</taxon>
        <taxon>Alphaproteobacteria</taxon>
        <taxon>Sphingomonadales</taxon>
        <taxon>Sphingomonadaceae</taxon>
        <taxon>Novosphingobium</taxon>
    </lineage>
</organism>
<dbReference type="eggNOG" id="COG0457">
    <property type="taxonomic scope" value="Bacteria"/>
</dbReference>
<dbReference type="STRING" id="279238.Saro_0724"/>
<dbReference type="SUPFAM" id="SSF53448">
    <property type="entry name" value="Nucleotide-diphospho-sugar transferases"/>
    <property type="match status" value="2"/>
</dbReference>
<keyword evidence="3 6" id="KW-0808">Transferase</keyword>
<dbReference type="InterPro" id="IPR029044">
    <property type="entry name" value="Nucleotide-diphossugar_trans"/>
</dbReference>
<dbReference type="CDD" id="cd04186">
    <property type="entry name" value="GT_2_like_c"/>
    <property type="match status" value="1"/>
</dbReference>
<proteinExistence type="inferred from homology"/>
<evidence type="ECO:0000256" key="3">
    <source>
        <dbReference type="ARBA" id="ARBA00022679"/>
    </source>
</evidence>
<dbReference type="GO" id="GO:0016757">
    <property type="term" value="F:glycosyltransferase activity"/>
    <property type="evidence" value="ECO:0007669"/>
    <property type="project" value="UniProtKB-KW"/>
</dbReference>
<dbReference type="EMBL" id="CP000248">
    <property type="protein sequence ID" value="ABD25171.1"/>
    <property type="molecule type" value="Genomic_DNA"/>
</dbReference>
<dbReference type="Proteomes" id="UP000009134">
    <property type="component" value="Chromosome"/>
</dbReference>
<evidence type="ECO:0000256" key="2">
    <source>
        <dbReference type="ARBA" id="ARBA00022676"/>
    </source>
</evidence>
<dbReference type="eggNOG" id="COG1216">
    <property type="taxonomic scope" value="Bacteria"/>
</dbReference>
<feature type="domain" description="Glycosyltransferase 2-like" evidence="4">
    <location>
        <begin position="396"/>
        <end position="574"/>
    </location>
</feature>
<evidence type="ECO:0000256" key="1">
    <source>
        <dbReference type="ARBA" id="ARBA00006739"/>
    </source>
</evidence>
<dbReference type="PANTHER" id="PTHR43179">
    <property type="entry name" value="RHAMNOSYLTRANSFERASE WBBL"/>
    <property type="match status" value="1"/>
</dbReference>
<dbReference type="KEGG" id="nar:Saro_0724"/>
<dbReference type="HOGENOM" id="CLU_025867_0_0_5"/>
<evidence type="ECO:0000259" key="5">
    <source>
        <dbReference type="Pfam" id="PF04765"/>
    </source>
</evidence>
<dbReference type="InterPro" id="IPR048354">
    <property type="entry name" value="TOD1_MUCI70_glycTrfase_dom"/>
</dbReference>
<keyword evidence="2" id="KW-0328">Glycosyltransferase</keyword>
<dbReference type="Pfam" id="PF00535">
    <property type="entry name" value="Glycos_transf_2"/>
    <property type="match status" value="1"/>
</dbReference>
<name>Q2GAF2_NOVAD</name>
<dbReference type="Pfam" id="PF04765">
    <property type="entry name" value="TOD1_MUCI70"/>
    <property type="match status" value="1"/>
</dbReference>
<keyword evidence="7" id="KW-1185">Reference proteome</keyword>
<protein>
    <submittedName>
        <fullName evidence="6">Glycosyl transferase, family 2</fullName>
    </submittedName>
</protein>
<dbReference type="InterPro" id="IPR001173">
    <property type="entry name" value="Glyco_trans_2-like"/>
</dbReference>
<dbReference type="CAZy" id="GT2">
    <property type="family name" value="Glycosyltransferase Family 2"/>
</dbReference>
<dbReference type="Gene3D" id="3.90.550.10">
    <property type="entry name" value="Spore Coat Polysaccharide Biosynthesis Protein SpsA, Chain A"/>
    <property type="match status" value="1"/>
</dbReference>
<evidence type="ECO:0000259" key="4">
    <source>
        <dbReference type="Pfam" id="PF00535"/>
    </source>
</evidence>
<dbReference type="PANTHER" id="PTHR43179:SF12">
    <property type="entry name" value="GALACTOFURANOSYLTRANSFERASE GLFT2"/>
    <property type="match status" value="1"/>
</dbReference>
<accession>Q2GAF2</accession>
<evidence type="ECO:0000313" key="7">
    <source>
        <dbReference type="Proteomes" id="UP000009134"/>
    </source>
</evidence>
<dbReference type="AlphaFoldDB" id="Q2GAF2"/>
<evidence type="ECO:0000313" key="6">
    <source>
        <dbReference type="EMBL" id="ABD25171.1"/>
    </source>
</evidence>
<feature type="domain" description="TOD1/MUCI70 glycosyltransferase-like" evidence="5">
    <location>
        <begin position="195"/>
        <end position="332"/>
    </location>
</feature>